<dbReference type="RefSeq" id="WP_160424256.1">
    <property type="nucleotide sequence ID" value="NZ_WSTA01000034.1"/>
</dbReference>
<proteinExistence type="predicted"/>
<gene>
    <name evidence="2" type="ORF">GB864_09050</name>
</gene>
<dbReference type="PANTHER" id="PTHR34846:SF10">
    <property type="entry name" value="CYTOPLASMIC PROTEIN"/>
    <property type="match status" value="1"/>
</dbReference>
<dbReference type="SUPFAM" id="SSF69118">
    <property type="entry name" value="AhpD-like"/>
    <property type="match status" value="1"/>
</dbReference>
<organism evidence="2 3">
    <name type="scientific">Agromyces seonyuensis</name>
    <dbReference type="NCBI Taxonomy" id="2662446"/>
    <lineage>
        <taxon>Bacteria</taxon>
        <taxon>Bacillati</taxon>
        <taxon>Actinomycetota</taxon>
        <taxon>Actinomycetes</taxon>
        <taxon>Micrococcales</taxon>
        <taxon>Microbacteriaceae</taxon>
        <taxon>Agromyces</taxon>
    </lineage>
</organism>
<reference evidence="2 3" key="1">
    <citation type="submission" date="2019-12" db="EMBL/GenBank/DDBJ databases">
        <authorList>
            <person name="Kim Y.S."/>
        </authorList>
    </citation>
    <scope>NUCLEOTIDE SEQUENCE [LARGE SCALE GENOMIC DNA]</scope>
    <source>
        <strain evidence="2 3">MMS17-SY077</strain>
    </source>
</reference>
<dbReference type="InterPro" id="IPR029032">
    <property type="entry name" value="AhpD-like"/>
</dbReference>
<evidence type="ECO:0000313" key="3">
    <source>
        <dbReference type="Proteomes" id="UP000438182"/>
    </source>
</evidence>
<accession>A0A6I4P5I6</accession>
<dbReference type="AlphaFoldDB" id="A0A6I4P5I6"/>
<comment type="caution">
    <text evidence="2">The sequence shown here is derived from an EMBL/GenBank/DDBJ whole genome shotgun (WGS) entry which is preliminary data.</text>
</comment>
<dbReference type="GO" id="GO:0051920">
    <property type="term" value="F:peroxiredoxin activity"/>
    <property type="evidence" value="ECO:0007669"/>
    <property type="project" value="InterPro"/>
</dbReference>
<name>A0A6I4P5I6_9MICO</name>
<dbReference type="PANTHER" id="PTHR34846">
    <property type="entry name" value="4-CARBOXYMUCONOLACTONE DECARBOXYLASE FAMILY PROTEIN (AFU_ORTHOLOGUE AFUA_6G11590)"/>
    <property type="match status" value="1"/>
</dbReference>
<protein>
    <submittedName>
        <fullName evidence="2">Carboxymuconolactone decarboxylase family protein</fullName>
    </submittedName>
</protein>
<dbReference type="Proteomes" id="UP000438182">
    <property type="component" value="Unassembled WGS sequence"/>
</dbReference>
<dbReference type="Pfam" id="PF02627">
    <property type="entry name" value="CMD"/>
    <property type="match status" value="1"/>
</dbReference>
<dbReference type="InterPro" id="IPR003779">
    <property type="entry name" value="CMD-like"/>
</dbReference>
<evidence type="ECO:0000313" key="2">
    <source>
        <dbReference type="EMBL" id="MWB98694.1"/>
    </source>
</evidence>
<evidence type="ECO:0000259" key="1">
    <source>
        <dbReference type="Pfam" id="PF02627"/>
    </source>
</evidence>
<feature type="domain" description="Carboxymuconolactone decarboxylase-like" evidence="1">
    <location>
        <begin position="56"/>
        <end position="125"/>
    </location>
</feature>
<keyword evidence="3" id="KW-1185">Reference proteome</keyword>
<sequence length="206" mass="21823">MTTATRIPTAEVDGLQGAIVKYAATKMTGKVPDSLGVLWHHKKLMRDTLGVGRKVEAWKELDPQLASYAAISAAAFIGCSMCLDLNYFLAHDHGLDEEKAREVPRWRESSVFTPLERNVMAYAEAASQTPPAVTDELSDALLAEIGPAGLVELAARVGFMNLSARMNIALGIHSEGFADACGLPPIRMPASASSTGTTPADVGSPA</sequence>
<dbReference type="Gene3D" id="1.20.1290.10">
    <property type="entry name" value="AhpD-like"/>
    <property type="match status" value="1"/>
</dbReference>
<dbReference type="EMBL" id="WSTA01000034">
    <property type="protein sequence ID" value="MWB98694.1"/>
    <property type="molecule type" value="Genomic_DNA"/>
</dbReference>